<protein>
    <recommendedName>
        <fullName evidence="1">Lipoxygenase domain-containing protein</fullName>
    </recommendedName>
</protein>
<dbReference type="InterPro" id="IPR013819">
    <property type="entry name" value="LipOase_C"/>
</dbReference>
<accession>A0A4V3XL29</accession>
<comment type="caution">
    <text evidence="2">The sequence shown here is derived from an EMBL/GenBank/DDBJ whole genome shotgun (WGS) entry which is preliminary data.</text>
</comment>
<dbReference type="SUPFAM" id="SSF48484">
    <property type="entry name" value="Lipoxigenase"/>
    <property type="match status" value="2"/>
</dbReference>
<dbReference type="Gene3D" id="1.20.245.10">
    <property type="entry name" value="Lipoxygenase-1, Domain 5"/>
    <property type="match status" value="1"/>
</dbReference>
<dbReference type="GO" id="GO:0046872">
    <property type="term" value="F:metal ion binding"/>
    <property type="evidence" value="ECO:0007669"/>
    <property type="project" value="InterPro"/>
</dbReference>
<feature type="domain" description="Lipoxygenase" evidence="1">
    <location>
        <begin position="408"/>
        <end position="480"/>
    </location>
</feature>
<gene>
    <name evidence="2" type="ORF">E4021_10820</name>
</gene>
<evidence type="ECO:0000259" key="1">
    <source>
        <dbReference type="Pfam" id="PF00305"/>
    </source>
</evidence>
<reference evidence="2 3" key="1">
    <citation type="submission" date="2019-04" db="EMBL/GenBank/DDBJ databases">
        <title>Lewinella litorea sp. nov., isolated from a marine sand.</title>
        <authorList>
            <person name="Yoon J.-H."/>
        </authorList>
    </citation>
    <scope>NUCLEOTIDE SEQUENCE [LARGE SCALE GENOMIC DNA]</scope>
    <source>
        <strain evidence="2 3">HSMS-39</strain>
    </source>
</reference>
<name>A0A4V3XL29_9BACT</name>
<proteinExistence type="predicted"/>
<evidence type="ECO:0000313" key="3">
    <source>
        <dbReference type="Proteomes" id="UP000308528"/>
    </source>
</evidence>
<dbReference type="RefSeq" id="WP_136459292.1">
    <property type="nucleotide sequence ID" value="NZ_SRSF01000004.1"/>
</dbReference>
<evidence type="ECO:0000313" key="2">
    <source>
        <dbReference type="EMBL" id="THH39243.1"/>
    </source>
</evidence>
<dbReference type="AlphaFoldDB" id="A0A4V3XL29"/>
<dbReference type="OrthoDB" id="5912511at2"/>
<sequence length="760" mass="88688">MSGKPPSPRQDPYAKYGGYDNVQRIYRECIESTKPVPSGNRGVLKPKLKGFHHLDIAYSKMVTATPALILDWLYETYDRVRDQINQWAMDLFPRYPKIWGPKEKDSVIVGRTTYASREDLGTPLHHMRVEIWARTWWLSWRRLAKGFSDHDGNFRLKYDLRTARSVAVRKIRAEVSQKYYRYSKTGQLSPCYCIALAIPIPKSDLVGMQYNLRDIQIDIWSYRPDSPIPRVKIDDLQDEAPEKYVEGRDDAITDQFIPVELIKLRHVVQLRAHPDSLTIDQIQRDYPPNLTTCLEKRLPGYTRSDMFFGERMMNGMHALTFQPFANAQTKRKAEHYQDVDPDHLYHVVNWGYQGYDHNDIYAFPTTEMVFEIQPGDFVPRPLSITFTGALSAFDRDPYQERTFFPTDGKKWMQAKRVARCVGGLISEVDDHFARTHVNVEQYAIAAFRNLRLNPIASLLLPHLKEVSLVDHTADRLLISQEFGYLPRASALTEKGLHQRVRDTLGMLNWKDYEPMRVVNDHHHYAKAETLFWKITEQYIEEFMGENAAGIRMHWAEIYRMSQDLVTHSVPDFNHHHHLHGLEGHDKEVKARCMSYFEHRFEHKTHTHREHHDGECRALSPITRQANFADLDDQAKTEDWENLKELCCYAIHHATFLHSWVNEHQHDDIGEVLYCSLGIRFGEHPDGVLRPESDHKIALDPLRATQMLWWSNLLSRTEYGAITKNPDGDVNPRFGELLQEHAEEFERYGISVDNIESRTNI</sequence>
<dbReference type="Proteomes" id="UP000308528">
    <property type="component" value="Unassembled WGS sequence"/>
</dbReference>
<keyword evidence="3" id="KW-1185">Reference proteome</keyword>
<dbReference type="GO" id="GO:0016702">
    <property type="term" value="F:oxidoreductase activity, acting on single donors with incorporation of molecular oxygen, incorporation of two atoms of oxygen"/>
    <property type="evidence" value="ECO:0007669"/>
    <property type="project" value="InterPro"/>
</dbReference>
<dbReference type="Pfam" id="PF00305">
    <property type="entry name" value="Lipoxygenase"/>
    <property type="match status" value="1"/>
</dbReference>
<dbReference type="InterPro" id="IPR036226">
    <property type="entry name" value="LipOase_C_sf"/>
</dbReference>
<organism evidence="2 3">
    <name type="scientific">Neolewinella litorea</name>
    <dbReference type="NCBI Taxonomy" id="2562452"/>
    <lineage>
        <taxon>Bacteria</taxon>
        <taxon>Pseudomonadati</taxon>
        <taxon>Bacteroidota</taxon>
        <taxon>Saprospiria</taxon>
        <taxon>Saprospirales</taxon>
        <taxon>Lewinellaceae</taxon>
        <taxon>Neolewinella</taxon>
    </lineage>
</organism>
<dbReference type="EMBL" id="SRSF01000004">
    <property type="protein sequence ID" value="THH39243.1"/>
    <property type="molecule type" value="Genomic_DNA"/>
</dbReference>